<dbReference type="EMBL" id="CAJVQA010002583">
    <property type="protein sequence ID" value="CAG8551722.1"/>
    <property type="molecule type" value="Genomic_DNA"/>
</dbReference>
<dbReference type="AlphaFoldDB" id="A0A9N9FPW9"/>
<comment type="caution">
    <text evidence="1">The sequence shown here is derived from an EMBL/GenBank/DDBJ whole genome shotgun (WGS) entry which is preliminary data.</text>
</comment>
<protein>
    <submittedName>
        <fullName evidence="1">19301_t:CDS:1</fullName>
    </submittedName>
</protein>
<sequence>NNNMLLFNLYVELDDFVLNSTQYEAKNVVKLIVDEIEKFDEYDWVFTIESEILLSYYRVGLFYLLYSQCWKLKYKHKESN</sequence>
<dbReference type="Proteomes" id="UP000789759">
    <property type="component" value="Unassembled WGS sequence"/>
</dbReference>
<feature type="non-terminal residue" evidence="1">
    <location>
        <position position="1"/>
    </location>
</feature>
<gene>
    <name evidence="1" type="ORF">CPELLU_LOCUS4785</name>
</gene>
<evidence type="ECO:0000313" key="1">
    <source>
        <dbReference type="EMBL" id="CAG8551722.1"/>
    </source>
</evidence>
<accession>A0A9N9FPW9</accession>
<name>A0A9N9FPW9_9GLOM</name>
<organism evidence="1 2">
    <name type="scientific">Cetraspora pellucida</name>
    <dbReference type="NCBI Taxonomy" id="1433469"/>
    <lineage>
        <taxon>Eukaryota</taxon>
        <taxon>Fungi</taxon>
        <taxon>Fungi incertae sedis</taxon>
        <taxon>Mucoromycota</taxon>
        <taxon>Glomeromycotina</taxon>
        <taxon>Glomeromycetes</taxon>
        <taxon>Diversisporales</taxon>
        <taxon>Gigasporaceae</taxon>
        <taxon>Cetraspora</taxon>
    </lineage>
</organism>
<evidence type="ECO:0000313" key="2">
    <source>
        <dbReference type="Proteomes" id="UP000789759"/>
    </source>
</evidence>
<keyword evidence="2" id="KW-1185">Reference proteome</keyword>
<proteinExistence type="predicted"/>
<dbReference type="OrthoDB" id="2436054at2759"/>
<reference evidence="1" key="1">
    <citation type="submission" date="2021-06" db="EMBL/GenBank/DDBJ databases">
        <authorList>
            <person name="Kallberg Y."/>
            <person name="Tangrot J."/>
            <person name="Rosling A."/>
        </authorList>
    </citation>
    <scope>NUCLEOTIDE SEQUENCE</scope>
    <source>
        <strain evidence="1">FL966</strain>
    </source>
</reference>